<keyword evidence="3" id="KW-1185">Reference proteome</keyword>
<organism evidence="2 3">
    <name type="scientific">Amycolatopsis minnesotensis</name>
    <dbReference type="NCBI Taxonomy" id="337894"/>
    <lineage>
        <taxon>Bacteria</taxon>
        <taxon>Bacillati</taxon>
        <taxon>Actinomycetota</taxon>
        <taxon>Actinomycetes</taxon>
        <taxon>Pseudonocardiales</taxon>
        <taxon>Pseudonocardiaceae</taxon>
        <taxon>Amycolatopsis</taxon>
    </lineage>
</organism>
<feature type="domain" description="Transposase IS701-like DDE" evidence="1">
    <location>
        <begin position="16"/>
        <end position="102"/>
    </location>
</feature>
<comment type="caution">
    <text evidence="2">The sequence shown here is derived from an EMBL/GenBank/DDBJ whole genome shotgun (WGS) entry which is preliminary data.</text>
</comment>
<evidence type="ECO:0000313" key="3">
    <source>
        <dbReference type="Proteomes" id="UP001501116"/>
    </source>
</evidence>
<dbReference type="Pfam" id="PF13546">
    <property type="entry name" value="DDE_5"/>
    <property type="match status" value="1"/>
</dbReference>
<gene>
    <name evidence="2" type="ORF">GCM10009754_78180</name>
</gene>
<reference evidence="2 3" key="1">
    <citation type="journal article" date="2019" name="Int. J. Syst. Evol. Microbiol.">
        <title>The Global Catalogue of Microorganisms (GCM) 10K type strain sequencing project: providing services to taxonomists for standard genome sequencing and annotation.</title>
        <authorList>
            <consortium name="The Broad Institute Genomics Platform"/>
            <consortium name="The Broad Institute Genome Sequencing Center for Infectious Disease"/>
            <person name="Wu L."/>
            <person name="Ma J."/>
        </authorList>
    </citation>
    <scope>NUCLEOTIDE SEQUENCE [LARGE SCALE GENOMIC DNA]</scope>
    <source>
        <strain evidence="2 3">JCM 14545</strain>
    </source>
</reference>
<accession>A0ABN2SMQ5</accession>
<evidence type="ECO:0000259" key="1">
    <source>
        <dbReference type="Pfam" id="PF13546"/>
    </source>
</evidence>
<proteinExistence type="predicted"/>
<dbReference type="Proteomes" id="UP001501116">
    <property type="component" value="Unassembled WGS sequence"/>
</dbReference>
<name>A0ABN2SMQ5_9PSEU</name>
<dbReference type="InterPro" id="IPR038721">
    <property type="entry name" value="IS701-like_DDE_dom"/>
</dbReference>
<protein>
    <recommendedName>
        <fullName evidence="1">Transposase IS701-like DDE domain-containing protein</fullName>
    </recommendedName>
</protein>
<sequence length="128" mass="13644">MFELADAVLCTDGPVRSLVGLPLPRAAGGRLVLAVDVSPWSRPDGATCPDRSFCHTYGRGRDEHRMIPGWPYSVVAALETGRTSWTAALDAVRLLPGADVAAVTSGAGSRAWCRRPGRAPTLPRHWPG</sequence>
<evidence type="ECO:0000313" key="2">
    <source>
        <dbReference type="EMBL" id="GAA1988484.1"/>
    </source>
</evidence>
<dbReference type="EMBL" id="BAAANN010000049">
    <property type="protein sequence ID" value="GAA1988484.1"/>
    <property type="molecule type" value="Genomic_DNA"/>
</dbReference>